<gene>
    <name evidence="1" type="ORF">Sradi_6757100</name>
</gene>
<name>A0AAW2JQY3_SESRA</name>
<dbReference type="EMBL" id="JACGWJ010000032">
    <property type="protein sequence ID" value="KAL0297050.1"/>
    <property type="molecule type" value="Genomic_DNA"/>
</dbReference>
<evidence type="ECO:0000313" key="1">
    <source>
        <dbReference type="EMBL" id="KAL0297050.1"/>
    </source>
</evidence>
<accession>A0AAW2JQY3</accession>
<dbReference type="AlphaFoldDB" id="A0AAW2JQY3"/>
<comment type="caution">
    <text evidence="1">The sequence shown here is derived from an EMBL/GenBank/DDBJ whole genome shotgun (WGS) entry which is preliminary data.</text>
</comment>
<sequence length="113" mass="12579">MDATTSGASSVQYHNISEQTIASLVPPPVTHQRQQRHCFGNATPGEFPLSATHPLFSISLLVAIWTLKILQNLRQATCSFFRQPAHFAPDYELSLAELAALDMCQKRAIFKPR</sequence>
<reference evidence="1" key="2">
    <citation type="journal article" date="2024" name="Plant">
        <title>Genomic evolution and insights into agronomic trait innovations of Sesamum species.</title>
        <authorList>
            <person name="Miao H."/>
            <person name="Wang L."/>
            <person name="Qu L."/>
            <person name="Liu H."/>
            <person name="Sun Y."/>
            <person name="Le M."/>
            <person name="Wang Q."/>
            <person name="Wei S."/>
            <person name="Zheng Y."/>
            <person name="Lin W."/>
            <person name="Duan Y."/>
            <person name="Cao H."/>
            <person name="Xiong S."/>
            <person name="Wang X."/>
            <person name="Wei L."/>
            <person name="Li C."/>
            <person name="Ma Q."/>
            <person name="Ju M."/>
            <person name="Zhao R."/>
            <person name="Li G."/>
            <person name="Mu C."/>
            <person name="Tian Q."/>
            <person name="Mei H."/>
            <person name="Zhang T."/>
            <person name="Gao T."/>
            <person name="Zhang H."/>
        </authorList>
    </citation>
    <scope>NUCLEOTIDE SEQUENCE</scope>
    <source>
        <strain evidence="1">G02</strain>
    </source>
</reference>
<proteinExistence type="predicted"/>
<protein>
    <submittedName>
        <fullName evidence="1">Uncharacterized protein</fullName>
    </submittedName>
</protein>
<organism evidence="1">
    <name type="scientific">Sesamum radiatum</name>
    <name type="common">Black benniseed</name>
    <dbReference type="NCBI Taxonomy" id="300843"/>
    <lineage>
        <taxon>Eukaryota</taxon>
        <taxon>Viridiplantae</taxon>
        <taxon>Streptophyta</taxon>
        <taxon>Embryophyta</taxon>
        <taxon>Tracheophyta</taxon>
        <taxon>Spermatophyta</taxon>
        <taxon>Magnoliopsida</taxon>
        <taxon>eudicotyledons</taxon>
        <taxon>Gunneridae</taxon>
        <taxon>Pentapetalae</taxon>
        <taxon>asterids</taxon>
        <taxon>lamiids</taxon>
        <taxon>Lamiales</taxon>
        <taxon>Pedaliaceae</taxon>
        <taxon>Sesamum</taxon>
    </lineage>
</organism>
<reference evidence="1" key="1">
    <citation type="submission" date="2020-06" db="EMBL/GenBank/DDBJ databases">
        <authorList>
            <person name="Li T."/>
            <person name="Hu X."/>
            <person name="Zhang T."/>
            <person name="Song X."/>
            <person name="Zhang H."/>
            <person name="Dai N."/>
            <person name="Sheng W."/>
            <person name="Hou X."/>
            <person name="Wei L."/>
        </authorList>
    </citation>
    <scope>NUCLEOTIDE SEQUENCE</scope>
    <source>
        <strain evidence="1">G02</strain>
        <tissue evidence="1">Leaf</tissue>
    </source>
</reference>